<accession>A0A378WI12</accession>
<reference evidence="1 2" key="1">
    <citation type="submission" date="2018-06" db="EMBL/GenBank/DDBJ databases">
        <authorList>
            <consortium name="Pathogen Informatics"/>
            <person name="Doyle S."/>
        </authorList>
    </citation>
    <scope>NUCLEOTIDE SEQUENCE [LARGE SCALE GENOMIC DNA]</scope>
    <source>
        <strain evidence="1 2">NCTC12229</strain>
    </source>
</reference>
<dbReference type="AlphaFoldDB" id="A0A378WI12"/>
<name>A0A378WI12_9NEIS</name>
<dbReference type="EMBL" id="UGRS01000001">
    <property type="protein sequence ID" value="SUA36537.1"/>
    <property type="molecule type" value="Genomic_DNA"/>
</dbReference>
<evidence type="ECO:0000313" key="2">
    <source>
        <dbReference type="Proteomes" id="UP000254055"/>
    </source>
</evidence>
<organism evidence="1 2">
    <name type="scientific">Neisseria zoodegmatis</name>
    <dbReference type="NCBI Taxonomy" id="326523"/>
    <lineage>
        <taxon>Bacteria</taxon>
        <taxon>Pseudomonadati</taxon>
        <taxon>Pseudomonadota</taxon>
        <taxon>Betaproteobacteria</taxon>
        <taxon>Neisseriales</taxon>
        <taxon>Neisseriaceae</taxon>
        <taxon>Neisseria</taxon>
    </lineage>
</organism>
<proteinExistence type="predicted"/>
<sequence length="237" mass="26538">MDIQAPGKWEQLGKDRNGIRLKFTRTSMFPSRFVLYSAKPGNETNEEILKPGLHINTAAFSMLQPDAVLGSSNSPQTPGNMAPLFIPGQNSFSHSETLPLKHRYLFLGYPDREGHWQITRFDIGQPQQQSVLLNISEAAIQAGTTWEGRFHNGKLVMQQSNMGKPKALSKKETDEIRKNCLSSPDSSPSFTLIHPQEEYRLNSLPNKPAWFGRDENYGEDAAALAVSAVIENVNRNR</sequence>
<gene>
    <name evidence="1" type="ORF">NCTC12229_00955</name>
</gene>
<evidence type="ECO:0000313" key="1">
    <source>
        <dbReference type="EMBL" id="SUA36537.1"/>
    </source>
</evidence>
<dbReference type="Proteomes" id="UP000254055">
    <property type="component" value="Unassembled WGS sequence"/>
</dbReference>
<protein>
    <submittedName>
        <fullName evidence="1">Uncharacterized protein</fullName>
    </submittedName>
</protein>